<accession>A0A1I4UFT0</accession>
<keyword evidence="1" id="KW-0732">Signal</keyword>
<dbReference type="AlphaFoldDB" id="A0A1I4UFT0"/>
<evidence type="ECO:0000313" key="2">
    <source>
        <dbReference type="EMBL" id="PKR89218.1"/>
    </source>
</evidence>
<reference evidence="2 3" key="1">
    <citation type="submission" date="2017-12" db="EMBL/GenBank/DDBJ databases">
        <title>Anaerobic carbon monoxide metabolism by Pleomorphomonas carboxyditropha sp. nov., a new mesophilic hydrogenogenic carboxidotroph.</title>
        <authorList>
            <person name="Esquivel-Elizondo S."/>
            <person name="Krajmalnik-Brown R."/>
        </authorList>
    </citation>
    <scope>NUCLEOTIDE SEQUENCE [LARGE SCALE GENOMIC DNA]</scope>
    <source>
        <strain evidence="2 3">R5-392</strain>
    </source>
</reference>
<gene>
    <name evidence="2" type="ORF">CXZ10_11090</name>
</gene>
<dbReference type="OrthoDB" id="7060861at2"/>
<feature type="chain" id="PRO_5015065769" description="3',5'-cyclic-nucleotide phosphodiesterase" evidence="1">
    <location>
        <begin position="22"/>
        <end position="79"/>
    </location>
</feature>
<feature type="signal peptide" evidence="1">
    <location>
        <begin position="1"/>
        <end position="21"/>
    </location>
</feature>
<organism evidence="2 3">
    <name type="scientific">Pleomorphomonas diazotrophica</name>
    <dbReference type="NCBI Taxonomy" id="1166257"/>
    <lineage>
        <taxon>Bacteria</taxon>
        <taxon>Pseudomonadati</taxon>
        <taxon>Pseudomonadota</taxon>
        <taxon>Alphaproteobacteria</taxon>
        <taxon>Hyphomicrobiales</taxon>
        <taxon>Pleomorphomonadaceae</taxon>
        <taxon>Pleomorphomonas</taxon>
    </lineage>
</organism>
<name>A0A1I4UFT0_9HYPH</name>
<proteinExistence type="predicted"/>
<dbReference type="Proteomes" id="UP000233491">
    <property type="component" value="Unassembled WGS sequence"/>
</dbReference>
<keyword evidence="3" id="KW-1185">Reference proteome</keyword>
<evidence type="ECO:0000256" key="1">
    <source>
        <dbReference type="SAM" id="SignalP"/>
    </source>
</evidence>
<protein>
    <recommendedName>
        <fullName evidence="4">3',5'-cyclic-nucleotide phosphodiesterase</fullName>
    </recommendedName>
</protein>
<evidence type="ECO:0000313" key="3">
    <source>
        <dbReference type="Proteomes" id="UP000233491"/>
    </source>
</evidence>
<dbReference type="RefSeq" id="WP_101289226.1">
    <property type="nucleotide sequence ID" value="NZ_FOUQ01000008.1"/>
</dbReference>
<dbReference type="EMBL" id="PJNW01000007">
    <property type="protein sequence ID" value="PKR89218.1"/>
    <property type="molecule type" value="Genomic_DNA"/>
</dbReference>
<sequence length="79" mass="8400">MRLRALSVALVCLFASAAAVAAQAPSRSEMRKACYSDYQRLCSDFSPGSGELRQCFADHKSELSAACADVLKRQAAANG</sequence>
<comment type="caution">
    <text evidence="2">The sequence shown here is derived from an EMBL/GenBank/DDBJ whole genome shotgun (WGS) entry which is preliminary data.</text>
</comment>
<evidence type="ECO:0008006" key="4">
    <source>
        <dbReference type="Google" id="ProtNLM"/>
    </source>
</evidence>